<evidence type="ECO:0000256" key="1">
    <source>
        <dbReference type="SAM" id="Phobius"/>
    </source>
</evidence>
<protein>
    <submittedName>
        <fullName evidence="2">Uncharacterized protein</fullName>
    </submittedName>
</protein>
<feature type="transmembrane region" description="Helical" evidence="1">
    <location>
        <begin position="23"/>
        <end position="41"/>
    </location>
</feature>
<reference evidence="2" key="1">
    <citation type="submission" date="2023-06" db="EMBL/GenBank/DDBJ databases">
        <authorList>
            <consortium name="Lawrence Berkeley National Laboratory"/>
            <person name="Ahrendt S."/>
            <person name="Sahu N."/>
            <person name="Indic B."/>
            <person name="Wong-Bajracharya J."/>
            <person name="Merenyi Z."/>
            <person name="Ke H.-M."/>
            <person name="Monk M."/>
            <person name="Kocsube S."/>
            <person name="Drula E."/>
            <person name="Lipzen A."/>
            <person name="Balint B."/>
            <person name="Henrissat B."/>
            <person name="Andreopoulos B."/>
            <person name="Martin F.M."/>
            <person name="Harder C.B."/>
            <person name="Rigling D."/>
            <person name="Ford K.L."/>
            <person name="Foster G.D."/>
            <person name="Pangilinan J."/>
            <person name="Papanicolaou A."/>
            <person name="Barry K."/>
            <person name="LaButti K."/>
            <person name="Viragh M."/>
            <person name="Koriabine M."/>
            <person name="Yan M."/>
            <person name="Riley R."/>
            <person name="Champramary S."/>
            <person name="Plett K.L."/>
            <person name="Tsai I.J."/>
            <person name="Slot J."/>
            <person name="Sipos G."/>
            <person name="Plett J."/>
            <person name="Nagy L.G."/>
            <person name="Grigoriev I.V."/>
        </authorList>
    </citation>
    <scope>NUCLEOTIDE SEQUENCE</scope>
    <source>
        <strain evidence="2">ICMP 16352</strain>
    </source>
</reference>
<proteinExistence type="predicted"/>
<gene>
    <name evidence="2" type="ORF">IW261DRAFT_1417913</name>
</gene>
<evidence type="ECO:0000313" key="3">
    <source>
        <dbReference type="Proteomes" id="UP001175227"/>
    </source>
</evidence>
<accession>A0AA39PDM9</accession>
<organism evidence="2 3">
    <name type="scientific">Armillaria novae-zelandiae</name>
    <dbReference type="NCBI Taxonomy" id="153914"/>
    <lineage>
        <taxon>Eukaryota</taxon>
        <taxon>Fungi</taxon>
        <taxon>Dikarya</taxon>
        <taxon>Basidiomycota</taxon>
        <taxon>Agaricomycotina</taxon>
        <taxon>Agaricomycetes</taxon>
        <taxon>Agaricomycetidae</taxon>
        <taxon>Agaricales</taxon>
        <taxon>Marasmiineae</taxon>
        <taxon>Physalacriaceae</taxon>
        <taxon>Armillaria</taxon>
    </lineage>
</organism>
<keyword evidence="1" id="KW-0472">Membrane</keyword>
<evidence type="ECO:0000313" key="2">
    <source>
        <dbReference type="EMBL" id="KAK0482328.1"/>
    </source>
</evidence>
<comment type="caution">
    <text evidence="2">The sequence shown here is derived from an EMBL/GenBank/DDBJ whole genome shotgun (WGS) entry which is preliminary data.</text>
</comment>
<keyword evidence="1" id="KW-0812">Transmembrane</keyword>
<sequence>MPEIVNNVMELASLFNASVNPGVMSYTVAIVVIGFSILSSFKPNATVKTLNKTVKKAYIRYQKHKDILDKSAIFEESATFEDKVKRIWVEAFKLKERHLQARDDIMSSRWMDCRSWRRYMQETMAIWVKARQHQHKIAELRKTLKSFPQLVSVIEHGIGTSQETKQGHRCPTVKDNCITGIGLEVLRRILTPADWVHSQDMVDTTEHHGQLTGEYLIKALIGGINRRVDNHGGAVVYPNL</sequence>
<keyword evidence="3" id="KW-1185">Reference proteome</keyword>
<dbReference type="Proteomes" id="UP001175227">
    <property type="component" value="Unassembled WGS sequence"/>
</dbReference>
<keyword evidence="1" id="KW-1133">Transmembrane helix</keyword>
<dbReference type="EMBL" id="JAUEPR010000007">
    <property type="protein sequence ID" value="KAK0482328.1"/>
    <property type="molecule type" value="Genomic_DNA"/>
</dbReference>
<dbReference type="AlphaFoldDB" id="A0AA39PDM9"/>
<name>A0AA39PDM9_9AGAR</name>